<organism evidence="1 2">
    <name type="scientific">Stenotrophomonas panacihumi</name>
    <dbReference type="NCBI Taxonomy" id="676599"/>
    <lineage>
        <taxon>Bacteria</taxon>
        <taxon>Pseudomonadati</taxon>
        <taxon>Pseudomonadota</taxon>
        <taxon>Gammaproteobacteria</taxon>
        <taxon>Lysobacterales</taxon>
        <taxon>Lysobacteraceae</taxon>
        <taxon>Stenotrophomonas</taxon>
    </lineage>
</organism>
<accession>A0A0R0AYZ7</accession>
<keyword evidence="2" id="KW-1185">Reference proteome</keyword>
<evidence type="ECO:0000313" key="1">
    <source>
        <dbReference type="EMBL" id="KRG47322.1"/>
    </source>
</evidence>
<dbReference type="Proteomes" id="UP000051802">
    <property type="component" value="Unassembled WGS sequence"/>
</dbReference>
<proteinExistence type="predicted"/>
<gene>
    <name evidence="1" type="ORF">ARC20_03050</name>
</gene>
<name>A0A0R0AYZ7_9GAMM</name>
<dbReference type="AlphaFoldDB" id="A0A0R0AYZ7"/>
<protein>
    <submittedName>
        <fullName evidence="1">Uncharacterized protein</fullName>
    </submittedName>
</protein>
<sequence length="92" mass="10121">MDSSQLASLVDAMSALAARLDAVTWVTGALLETHPDPNAVLEAWRRRMPDATDSGFEIPEAAALYRAKFQQELAEWSETLASIAREHARAPR</sequence>
<dbReference type="OrthoDB" id="9888825at2"/>
<comment type="caution">
    <text evidence="1">The sequence shown here is derived from an EMBL/GenBank/DDBJ whole genome shotgun (WGS) entry which is preliminary data.</text>
</comment>
<dbReference type="RefSeq" id="WP_057643302.1">
    <property type="nucleotide sequence ID" value="NZ_LLXU01000035.1"/>
</dbReference>
<evidence type="ECO:0000313" key="2">
    <source>
        <dbReference type="Proteomes" id="UP000051802"/>
    </source>
</evidence>
<reference evidence="1 2" key="1">
    <citation type="submission" date="2015-10" db="EMBL/GenBank/DDBJ databases">
        <title>Genome sequencing and analysis of members of genus Stenotrophomonas.</title>
        <authorList>
            <person name="Patil P.P."/>
            <person name="Midha S."/>
            <person name="Patil P.B."/>
        </authorList>
    </citation>
    <scope>NUCLEOTIDE SEQUENCE [LARGE SCALE GENOMIC DNA]</scope>
    <source>
        <strain evidence="1 2">JCM 16536</strain>
    </source>
</reference>
<dbReference type="EMBL" id="LLXU01000035">
    <property type="protein sequence ID" value="KRG47322.1"/>
    <property type="molecule type" value="Genomic_DNA"/>
</dbReference>